<proteinExistence type="inferred from homology"/>
<dbReference type="GO" id="GO:0000140">
    <property type="term" value="F:acylglycerone-phosphate reductase (NADP+) activity"/>
    <property type="evidence" value="ECO:0007669"/>
    <property type="project" value="TreeGrafter"/>
</dbReference>
<dbReference type="KEGG" id="ela:UCREL1_3563"/>
<dbReference type="STRING" id="1287681.M7TRW3"/>
<evidence type="ECO:0000256" key="3">
    <source>
        <dbReference type="ARBA" id="ARBA00023002"/>
    </source>
</evidence>
<dbReference type="eggNOG" id="KOG1209">
    <property type="taxonomic scope" value="Eukaryota"/>
</dbReference>
<dbReference type="HOGENOM" id="CLU_010194_2_9_1"/>
<sequence>MPSRETVLITGCSDGGIGSALAVLFQQRGFHVFATARDPSKMSSLNGLPNVTPLTLDVVQPEHIKAAVEAVQKHTGGGGSGGTLDYFISNAGRNHFMPILDEDLGTVRNLFEINFVAPLALTQAFAPLLIKAKGMAVYVTSISGYVNTPYMGTYAATKRSLELVAETLRLELAPFGVGVLEVVTGAVKTKGQTYFGDFRLPAGSLYKSIEGTIASRAQGHDQVPRMDTVEYATAVVDAITARTAGKFWYGNHAEQVRMGTTATAVPQSAMDAGAVFGTGLDALEK</sequence>
<dbReference type="GO" id="GO:0004806">
    <property type="term" value="F:triacylglycerol lipase activity"/>
    <property type="evidence" value="ECO:0007669"/>
    <property type="project" value="TreeGrafter"/>
</dbReference>
<dbReference type="PANTHER" id="PTHR44169">
    <property type="entry name" value="NADPH-DEPENDENT 1-ACYLDIHYDROXYACETONE PHOSPHATE REDUCTASE"/>
    <property type="match status" value="1"/>
</dbReference>
<dbReference type="InterPro" id="IPR036291">
    <property type="entry name" value="NAD(P)-bd_dom_sf"/>
</dbReference>
<dbReference type="GO" id="GO:0005811">
    <property type="term" value="C:lipid droplet"/>
    <property type="evidence" value="ECO:0007669"/>
    <property type="project" value="TreeGrafter"/>
</dbReference>
<evidence type="ECO:0000313" key="4">
    <source>
        <dbReference type="EMBL" id="EMR69410.1"/>
    </source>
</evidence>
<organism evidence="4 5">
    <name type="scientific">Eutypa lata (strain UCR-EL1)</name>
    <name type="common">Grapevine dieback disease fungus</name>
    <name type="synonym">Eutypa armeniacae</name>
    <dbReference type="NCBI Taxonomy" id="1287681"/>
    <lineage>
        <taxon>Eukaryota</taxon>
        <taxon>Fungi</taxon>
        <taxon>Dikarya</taxon>
        <taxon>Ascomycota</taxon>
        <taxon>Pezizomycotina</taxon>
        <taxon>Sordariomycetes</taxon>
        <taxon>Xylariomycetidae</taxon>
        <taxon>Xylariales</taxon>
        <taxon>Diatrypaceae</taxon>
        <taxon>Eutypa</taxon>
    </lineage>
</organism>
<dbReference type="PROSITE" id="PS00061">
    <property type="entry name" value="ADH_SHORT"/>
    <property type="match status" value="1"/>
</dbReference>
<keyword evidence="2" id="KW-0521">NADP</keyword>
<keyword evidence="3" id="KW-0560">Oxidoreductase</keyword>
<dbReference type="OMA" id="WRGQMAG"/>
<dbReference type="SUPFAM" id="SSF51735">
    <property type="entry name" value="NAD(P)-binding Rossmann-fold domains"/>
    <property type="match status" value="1"/>
</dbReference>
<dbReference type="Proteomes" id="UP000012174">
    <property type="component" value="Unassembled WGS sequence"/>
</dbReference>
<dbReference type="Pfam" id="PF00106">
    <property type="entry name" value="adh_short"/>
    <property type="match status" value="1"/>
</dbReference>
<dbReference type="PRINTS" id="PR00081">
    <property type="entry name" value="GDHRDH"/>
</dbReference>
<keyword evidence="5" id="KW-1185">Reference proteome</keyword>
<dbReference type="GO" id="GO:0006654">
    <property type="term" value="P:phosphatidic acid biosynthetic process"/>
    <property type="evidence" value="ECO:0007669"/>
    <property type="project" value="TreeGrafter"/>
</dbReference>
<dbReference type="EMBL" id="KB706089">
    <property type="protein sequence ID" value="EMR69410.1"/>
    <property type="molecule type" value="Genomic_DNA"/>
</dbReference>
<comment type="similarity">
    <text evidence="1">Belongs to the short-chain dehydrogenases/reductases (SDR) family.</text>
</comment>
<dbReference type="AlphaFoldDB" id="M7TRW3"/>
<name>M7TRW3_EUTLA</name>
<dbReference type="GO" id="GO:0019433">
    <property type="term" value="P:triglyceride catabolic process"/>
    <property type="evidence" value="ECO:0007669"/>
    <property type="project" value="TreeGrafter"/>
</dbReference>
<evidence type="ECO:0000256" key="1">
    <source>
        <dbReference type="ARBA" id="ARBA00006484"/>
    </source>
</evidence>
<evidence type="ECO:0000256" key="2">
    <source>
        <dbReference type="ARBA" id="ARBA00022857"/>
    </source>
</evidence>
<gene>
    <name evidence="4" type="ORF">UCREL1_3563</name>
</gene>
<dbReference type="PANTHER" id="PTHR44169:SF6">
    <property type="entry name" value="NADPH-DEPENDENT 1-ACYLDIHYDROXYACETONE PHOSPHATE REDUCTASE"/>
    <property type="match status" value="1"/>
</dbReference>
<accession>M7TRW3</accession>
<dbReference type="GO" id="GO:0005783">
    <property type="term" value="C:endoplasmic reticulum"/>
    <property type="evidence" value="ECO:0007669"/>
    <property type="project" value="TreeGrafter"/>
</dbReference>
<dbReference type="InterPro" id="IPR002347">
    <property type="entry name" value="SDR_fam"/>
</dbReference>
<reference evidence="5" key="1">
    <citation type="journal article" date="2013" name="Genome Announc.">
        <title>Draft genome sequence of the grapevine dieback fungus Eutypa lata UCR-EL1.</title>
        <authorList>
            <person name="Blanco-Ulate B."/>
            <person name="Rolshausen P.E."/>
            <person name="Cantu D."/>
        </authorList>
    </citation>
    <scope>NUCLEOTIDE SEQUENCE [LARGE SCALE GENOMIC DNA]</scope>
    <source>
        <strain evidence="5">UCR-EL1</strain>
    </source>
</reference>
<dbReference type="OrthoDB" id="2102561at2759"/>
<protein>
    <submittedName>
        <fullName evidence="4">Putative nadph-dependent 1-acyldihydroxyacetone phosphate reductase protein</fullName>
    </submittedName>
</protein>
<dbReference type="Gene3D" id="3.40.50.720">
    <property type="entry name" value="NAD(P)-binding Rossmann-like Domain"/>
    <property type="match status" value="1"/>
</dbReference>
<dbReference type="InterPro" id="IPR020904">
    <property type="entry name" value="Sc_DH/Rdtase_CS"/>
</dbReference>
<evidence type="ECO:0000313" key="5">
    <source>
        <dbReference type="Proteomes" id="UP000012174"/>
    </source>
</evidence>